<dbReference type="PANTHER" id="PTHR32063:SF33">
    <property type="entry name" value="RND SUPERFAMILY EFFLUX PUMP PERMEASE COMPONENT"/>
    <property type="match status" value="1"/>
</dbReference>
<evidence type="ECO:0000313" key="2">
    <source>
        <dbReference type="EMBL" id="VAX20590.1"/>
    </source>
</evidence>
<dbReference type="SUPFAM" id="SSF82693">
    <property type="entry name" value="Multidrug efflux transporter AcrB pore domain, PN1, PN2, PC1 and PC2 subdomains"/>
    <property type="match status" value="3"/>
</dbReference>
<keyword evidence="1" id="KW-0472">Membrane</keyword>
<feature type="transmembrane region" description="Helical" evidence="1">
    <location>
        <begin position="961"/>
        <end position="981"/>
    </location>
</feature>
<dbReference type="GO" id="GO:0005886">
    <property type="term" value="C:plasma membrane"/>
    <property type="evidence" value="ECO:0007669"/>
    <property type="project" value="TreeGrafter"/>
</dbReference>
<feature type="transmembrane region" description="Helical" evidence="1">
    <location>
        <begin position="12"/>
        <end position="33"/>
    </location>
</feature>
<feature type="transmembrane region" description="Helical" evidence="1">
    <location>
        <begin position="360"/>
        <end position="380"/>
    </location>
</feature>
<feature type="transmembrane region" description="Helical" evidence="1">
    <location>
        <begin position="885"/>
        <end position="905"/>
    </location>
</feature>
<dbReference type="SUPFAM" id="SSF82866">
    <property type="entry name" value="Multidrug efflux transporter AcrB transmembrane domain"/>
    <property type="match status" value="2"/>
</dbReference>
<dbReference type="PANTHER" id="PTHR32063">
    <property type="match status" value="1"/>
</dbReference>
<dbReference type="EMBL" id="UOGA01000181">
    <property type="protein sequence ID" value="VAX20590.1"/>
    <property type="molecule type" value="Genomic_DNA"/>
</dbReference>
<dbReference type="Gene3D" id="3.30.70.1440">
    <property type="entry name" value="Multidrug efflux transporter AcrB pore domain"/>
    <property type="match status" value="1"/>
</dbReference>
<feature type="transmembrane region" description="Helical" evidence="1">
    <location>
        <begin position="458"/>
        <end position="481"/>
    </location>
</feature>
<dbReference type="Gene3D" id="3.30.2090.10">
    <property type="entry name" value="Multidrug efflux transporter AcrB TolC docking domain, DN and DC subdomains"/>
    <property type="match status" value="2"/>
</dbReference>
<dbReference type="Gene3D" id="1.20.1640.10">
    <property type="entry name" value="Multidrug efflux transporter AcrB transmembrane domain"/>
    <property type="match status" value="2"/>
</dbReference>
<dbReference type="AlphaFoldDB" id="A0A3B1CCS7"/>
<feature type="transmembrane region" description="Helical" evidence="1">
    <location>
        <begin position="430"/>
        <end position="452"/>
    </location>
</feature>
<feature type="transmembrane region" description="Helical" evidence="1">
    <location>
        <begin position="993"/>
        <end position="1016"/>
    </location>
</feature>
<dbReference type="Gene3D" id="3.30.70.1320">
    <property type="entry name" value="Multidrug efflux transporter AcrB pore domain like"/>
    <property type="match status" value="1"/>
</dbReference>
<keyword evidence="1" id="KW-0812">Transmembrane</keyword>
<dbReference type="GO" id="GO:0042910">
    <property type="term" value="F:xenobiotic transmembrane transporter activity"/>
    <property type="evidence" value="ECO:0007669"/>
    <property type="project" value="TreeGrafter"/>
</dbReference>
<sequence>MRGVFGFFAERHLFANLFTLIILLLGVSTLFTIKRDIFPNVDVGQMVITTEYPGASPEDVELNVTNKIEKELKGIVDIKRVTSVSSENISSIMIDIEPDAEDPKETKDEIRRAVGRVSDFPVEVTDNPYVLDIKTPFDPFIEVGITGDIPYRELRELARLFEKKLENLPGVSRTARFGYRDREVRIEVLPDALLEYQMPLRDIISAIQGRNIRATGGSLESYTSEKNVVTLSQFRDPKEAEEVIVRSTFDGPALKVKNLARVKDGFEEEKIISRMNGRKAISFRVFNKPLADVIRTSERVKQLIDSEQKKMPEGVKIIYSNDASKYVLSTFRIVIFNGSIGLALVVILLALFLNIRIAFWVALGIPVTFLGAIFLLPVFGVYLDTIVLTAMIIVIGIIVDDAIIVSENIYMSRERGESPLESGIHGITSVYRPVLTTILTTFIAFAPMFFMPGMMGKFVYVIPLTVSLALFISMMEVSIALPAHLVHSLEKSPAPRDVMSHGRWFNLVRRAHGWVIVIFLRLRYLFIILFMAVFAGALYYAANYMSFVLFPTKGAEMFLMSVELPIGSSLTATSDKIKKIEKIIHDLPESELESFSTRVGMSLIMGGPAKVGENYGSLIVNLAPWSGRARSADQIVESIRNKIGKIKGIEKVTFSIDSGGPPIGKAVTIHIIGSDDSMRKELTGAVEKHLNTVKGVKDIERDDGPGKQQVEIKVDYEKLARLGLTVADIAQNIRIAYDGQVVTSVRYGEEDVDFRVILEEKARKKLSYLNRLSLTNRQGRLIALKEVAKLEIGPGPNDTHHFDRERATTVTADVLQDVITPLEVTGGLLAKFNLDKDYPGMRFKVGGEAQETEESMRGLYIAFGMAAVGIYFLLILLFNSVTQPLIVLLAIPFGLVGVIAAFSFHGESFGFLAMLGVVGMSGVVVNDSLVLVNHINQLRLKNPSAKTADLVVQGTSDRLRAILMTTFTTVAGLLPLAYGIGGSDIYMGPMALALGYGILFATPLTLGLIPCLYMAGDDLRRIFSSKPKQA</sequence>
<gene>
    <name evidence="2" type="ORF">MNBD_NITROSPINAE04-2535</name>
</gene>
<feature type="transmembrane region" description="Helical" evidence="1">
    <location>
        <begin position="911"/>
        <end position="932"/>
    </location>
</feature>
<feature type="transmembrane region" description="Helical" evidence="1">
    <location>
        <begin position="333"/>
        <end position="353"/>
    </location>
</feature>
<dbReference type="PRINTS" id="PR00702">
    <property type="entry name" value="ACRIFLAVINRP"/>
</dbReference>
<accession>A0A3B1CCS7</accession>
<feature type="transmembrane region" description="Helical" evidence="1">
    <location>
        <begin position="859"/>
        <end position="878"/>
    </location>
</feature>
<dbReference type="InterPro" id="IPR001036">
    <property type="entry name" value="Acrflvin-R"/>
</dbReference>
<name>A0A3B1CCS7_9ZZZZ</name>
<keyword evidence="1" id="KW-1133">Transmembrane helix</keyword>
<evidence type="ECO:0000256" key="1">
    <source>
        <dbReference type="SAM" id="Phobius"/>
    </source>
</evidence>
<proteinExistence type="predicted"/>
<dbReference type="Gene3D" id="3.30.70.1430">
    <property type="entry name" value="Multidrug efflux transporter AcrB pore domain"/>
    <property type="match status" value="2"/>
</dbReference>
<organism evidence="2">
    <name type="scientific">hydrothermal vent metagenome</name>
    <dbReference type="NCBI Taxonomy" id="652676"/>
    <lineage>
        <taxon>unclassified sequences</taxon>
        <taxon>metagenomes</taxon>
        <taxon>ecological metagenomes</taxon>
    </lineage>
</organism>
<reference evidence="2" key="1">
    <citation type="submission" date="2018-06" db="EMBL/GenBank/DDBJ databases">
        <authorList>
            <person name="Zhirakovskaya E."/>
        </authorList>
    </citation>
    <scope>NUCLEOTIDE SEQUENCE</scope>
</reference>
<feature type="transmembrane region" description="Helical" evidence="1">
    <location>
        <begin position="386"/>
        <end position="410"/>
    </location>
</feature>
<feature type="transmembrane region" description="Helical" evidence="1">
    <location>
        <begin position="524"/>
        <end position="542"/>
    </location>
</feature>
<dbReference type="Pfam" id="PF00873">
    <property type="entry name" value="ACR_tran"/>
    <property type="match status" value="1"/>
</dbReference>
<dbReference type="SUPFAM" id="SSF82714">
    <property type="entry name" value="Multidrug efflux transporter AcrB TolC docking domain, DN and DC subdomains"/>
    <property type="match status" value="2"/>
</dbReference>
<dbReference type="InterPro" id="IPR027463">
    <property type="entry name" value="AcrB_DN_DC_subdom"/>
</dbReference>
<protein>
    <submittedName>
        <fullName evidence="2">Acriflavin resistance protein</fullName>
    </submittedName>
</protein>